<keyword evidence="7" id="KW-1185">Reference proteome</keyword>
<dbReference type="PROSITE" id="PS50893">
    <property type="entry name" value="ABC_TRANSPORTER_2"/>
    <property type="match status" value="2"/>
</dbReference>
<keyword evidence="4 6" id="KW-0067">ATP-binding</keyword>
<dbReference type="Gene3D" id="3.40.50.300">
    <property type="entry name" value="P-loop containing nucleotide triphosphate hydrolases"/>
    <property type="match status" value="2"/>
</dbReference>
<dbReference type="InterPro" id="IPR003439">
    <property type="entry name" value="ABC_transporter-like_ATP-bd"/>
</dbReference>
<dbReference type="SMART" id="SM00382">
    <property type="entry name" value="AAA"/>
    <property type="match status" value="2"/>
</dbReference>
<keyword evidence="3" id="KW-0547">Nucleotide-binding</keyword>
<evidence type="ECO:0000256" key="3">
    <source>
        <dbReference type="ARBA" id="ARBA00022741"/>
    </source>
</evidence>
<dbReference type="InterPro" id="IPR017871">
    <property type="entry name" value="ABC_transporter-like_CS"/>
</dbReference>
<comment type="similarity">
    <text evidence="1">Belongs to the ABC transporter superfamily.</text>
</comment>
<dbReference type="InterPro" id="IPR003593">
    <property type="entry name" value="AAA+_ATPase"/>
</dbReference>
<dbReference type="Pfam" id="PF00005">
    <property type="entry name" value="ABC_tran"/>
    <property type="match status" value="2"/>
</dbReference>
<evidence type="ECO:0000313" key="7">
    <source>
        <dbReference type="Proteomes" id="UP001385809"/>
    </source>
</evidence>
<feature type="domain" description="ABC transporter" evidence="5">
    <location>
        <begin position="254"/>
        <end position="494"/>
    </location>
</feature>
<sequence>MTPVLCISDLRATAGGGALLDGLDLTLDPGRVLAVVGASGAGKSTLGLAVLGECAPGVTLSGTVLVGGTDLVGPDPTRRRELRAGRVGHLPQHPGAVLDPVRRCDRVLDELAATVHGRDRVARRAAVAAALERVRLDPALARRHPHQLSGGQQQRMALAQTVVTAPDVVVLDEPTTGLDPATAAELVGQLGDLAASGTALVLLTHDHDVARALADEVIELVEGRVARRGTPQDLLGARDPVVTRPGQADGAARLVVEGVTVGAPDGTPILDDVTVQAGTGEWVAVHGRSGAGKTTLARVVAGLVAPRVGSVTVDGTRLAPAVTARDRGHRALVQYVHQDAASSFLPDRPVLDQVARGAVLLRGRAVSAALTEARDLLARLGVEPGTVARRPGSLSGGQLQRAAVARALLVRPAVLVADEMTSALDPEHRRDLLLLVDDLRRDTGTTVLAVSHDLDASALVADRVVVLDGGRVAEVRETAELLADPHSAEGRALVGPAGGS</sequence>
<dbReference type="GO" id="GO:0005524">
    <property type="term" value="F:ATP binding"/>
    <property type="evidence" value="ECO:0007669"/>
    <property type="project" value="UniProtKB-KW"/>
</dbReference>
<dbReference type="SUPFAM" id="SSF52540">
    <property type="entry name" value="P-loop containing nucleoside triphosphate hydrolases"/>
    <property type="match status" value="2"/>
</dbReference>
<name>A0ABU8MMZ6_9PSEU</name>
<protein>
    <submittedName>
        <fullName evidence="6">ATP-binding cassette domain-containing protein</fullName>
    </submittedName>
</protein>
<dbReference type="RefSeq" id="WP_337694664.1">
    <property type="nucleotide sequence ID" value="NZ_JBBEGN010000003.1"/>
</dbReference>
<dbReference type="PANTHER" id="PTHR43776">
    <property type="entry name" value="TRANSPORT ATP-BINDING PROTEIN"/>
    <property type="match status" value="1"/>
</dbReference>
<gene>
    <name evidence="6" type="ORF">WCD74_09840</name>
</gene>
<keyword evidence="2" id="KW-0813">Transport</keyword>
<proteinExistence type="inferred from homology"/>
<dbReference type="PANTHER" id="PTHR43776:SF7">
    <property type="entry name" value="D,D-DIPEPTIDE TRANSPORT ATP-BINDING PROTEIN DDPF-RELATED"/>
    <property type="match status" value="1"/>
</dbReference>
<dbReference type="InterPro" id="IPR027417">
    <property type="entry name" value="P-loop_NTPase"/>
</dbReference>
<dbReference type="EMBL" id="JBBEGN010000003">
    <property type="protein sequence ID" value="MEJ2868065.1"/>
    <property type="molecule type" value="Genomic_DNA"/>
</dbReference>
<dbReference type="InterPro" id="IPR050319">
    <property type="entry name" value="ABC_transp_ATP-bind"/>
</dbReference>
<feature type="domain" description="ABC transporter" evidence="5">
    <location>
        <begin position="5"/>
        <end position="247"/>
    </location>
</feature>
<reference evidence="6 7" key="1">
    <citation type="submission" date="2024-03" db="EMBL/GenBank/DDBJ databases">
        <title>Actinomycetospora sp. OC33-EN08, a novel actinomycete isolated from wild orchid (Aerides multiflora).</title>
        <authorList>
            <person name="Suriyachadkun C."/>
        </authorList>
    </citation>
    <scope>NUCLEOTIDE SEQUENCE [LARGE SCALE GENOMIC DNA]</scope>
    <source>
        <strain evidence="6 7">OC33-EN08</strain>
    </source>
</reference>
<comment type="caution">
    <text evidence="6">The sequence shown here is derived from an EMBL/GenBank/DDBJ whole genome shotgun (WGS) entry which is preliminary data.</text>
</comment>
<evidence type="ECO:0000256" key="2">
    <source>
        <dbReference type="ARBA" id="ARBA00022448"/>
    </source>
</evidence>
<organism evidence="6 7">
    <name type="scientific">Actinomycetospora aurantiaca</name>
    <dbReference type="NCBI Taxonomy" id="3129233"/>
    <lineage>
        <taxon>Bacteria</taxon>
        <taxon>Bacillati</taxon>
        <taxon>Actinomycetota</taxon>
        <taxon>Actinomycetes</taxon>
        <taxon>Pseudonocardiales</taxon>
        <taxon>Pseudonocardiaceae</taxon>
        <taxon>Actinomycetospora</taxon>
    </lineage>
</organism>
<dbReference type="PROSITE" id="PS00211">
    <property type="entry name" value="ABC_TRANSPORTER_1"/>
    <property type="match status" value="2"/>
</dbReference>
<evidence type="ECO:0000259" key="5">
    <source>
        <dbReference type="PROSITE" id="PS50893"/>
    </source>
</evidence>
<evidence type="ECO:0000256" key="1">
    <source>
        <dbReference type="ARBA" id="ARBA00005417"/>
    </source>
</evidence>
<evidence type="ECO:0000256" key="4">
    <source>
        <dbReference type="ARBA" id="ARBA00022840"/>
    </source>
</evidence>
<accession>A0ABU8MMZ6</accession>
<evidence type="ECO:0000313" key="6">
    <source>
        <dbReference type="EMBL" id="MEJ2868065.1"/>
    </source>
</evidence>
<dbReference type="Proteomes" id="UP001385809">
    <property type="component" value="Unassembled WGS sequence"/>
</dbReference>